<keyword evidence="4" id="KW-1185">Reference proteome</keyword>
<organism evidence="2">
    <name type="scientific">Anopheles sinensis</name>
    <name type="common">Mosquito</name>
    <dbReference type="NCBI Taxonomy" id="74873"/>
    <lineage>
        <taxon>Eukaryota</taxon>
        <taxon>Metazoa</taxon>
        <taxon>Ecdysozoa</taxon>
        <taxon>Arthropoda</taxon>
        <taxon>Hexapoda</taxon>
        <taxon>Insecta</taxon>
        <taxon>Pterygota</taxon>
        <taxon>Neoptera</taxon>
        <taxon>Endopterygota</taxon>
        <taxon>Diptera</taxon>
        <taxon>Nematocera</taxon>
        <taxon>Culicoidea</taxon>
        <taxon>Culicidae</taxon>
        <taxon>Anophelinae</taxon>
        <taxon>Anopheles</taxon>
    </lineage>
</organism>
<dbReference type="AlphaFoldDB" id="A0A084VA13"/>
<gene>
    <name evidence="2" type="ORF">ZHAS_00000226</name>
</gene>
<dbReference type="EMBL" id="ATLV01001015">
    <property type="status" value="NOT_ANNOTATED_CDS"/>
    <property type="molecule type" value="Genomic_DNA"/>
</dbReference>
<dbReference type="Proteomes" id="UP000030765">
    <property type="component" value="Unassembled WGS sequence"/>
</dbReference>
<evidence type="ECO:0000256" key="1">
    <source>
        <dbReference type="SAM" id="MobiDB-lite"/>
    </source>
</evidence>
<evidence type="ECO:0000313" key="2">
    <source>
        <dbReference type="EMBL" id="KFB34807.1"/>
    </source>
</evidence>
<reference evidence="2 4" key="1">
    <citation type="journal article" date="2014" name="BMC Genomics">
        <title>Genome sequence of Anopheles sinensis provides insight into genetics basis of mosquito competence for malaria parasites.</title>
        <authorList>
            <person name="Zhou D."/>
            <person name="Zhang D."/>
            <person name="Ding G."/>
            <person name="Shi L."/>
            <person name="Hou Q."/>
            <person name="Ye Y."/>
            <person name="Xu Y."/>
            <person name="Zhou H."/>
            <person name="Xiong C."/>
            <person name="Li S."/>
            <person name="Yu J."/>
            <person name="Hong S."/>
            <person name="Yu X."/>
            <person name="Zou P."/>
            <person name="Chen C."/>
            <person name="Chang X."/>
            <person name="Wang W."/>
            <person name="Lv Y."/>
            <person name="Sun Y."/>
            <person name="Ma L."/>
            <person name="Shen B."/>
            <person name="Zhu C."/>
        </authorList>
    </citation>
    <scope>NUCLEOTIDE SEQUENCE [LARGE SCALE GENOMIC DNA]</scope>
</reference>
<evidence type="ECO:0000313" key="3">
    <source>
        <dbReference type="EnsemblMetazoa" id="ASIC000226-PA"/>
    </source>
</evidence>
<reference evidence="3" key="2">
    <citation type="submission" date="2020-05" db="UniProtKB">
        <authorList>
            <consortium name="EnsemblMetazoa"/>
        </authorList>
    </citation>
    <scope>IDENTIFICATION</scope>
</reference>
<accession>A0A084VA13</accession>
<dbReference type="EMBL" id="KE523931">
    <property type="protein sequence ID" value="KFB34807.1"/>
    <property type="molecule type" value="Genomic_DNA"/>
</dbReference>
<dbReference type="EnsemblMetazoa" id="ASIC000226-RA">
    <property type="protein sequence ID" value="ASIC000226-PA"/>
    <property type="gene ID" value="ASIC000226"/>
</dbReference>
<feature type="compositionally biased region" description="Basic and acidic residues" evidence="1">
    <location>
        <begin position="31"/>
        <end position="65"/>
    </location>
</feature>
<protein>
    <submittedName>
        <fullName evidence="2 3">Putative scaffold protein salvador</fullName>
    </submittedName>
</protein>
<name>A0A084VA13_ANOSI</name>
<dbReference type="VEuPathDB" id="VectorBase:ASIC000226"/>
<proteinExistence type="predicted"/>
<evidence type="ECO:0000313" key="4">
    <source>
        <dbReference type="Proteomes" id="UP000030765"/>
    </source>
</evidence>
<sequence length="65" mass="7561">MPTDTDWKCLSNARPSYQPFGRSYSNTTHSEMIDRKYTEDRASSGHRYGENEPRDNIPPERRGVV</sequence>
<feature type="region of interest" description="Disordered" evidence="1">
    <location>
        <begin position="1"/>
        <end position="65"/>
    </location>
</feature>